<dbReference type="EMBL" id="BMAW01022756">
    <property type="protein sequence ID" value="GFT79358.1"/>
    <property type="molecule type" value="Genomic_DNA"/>
</dbReference>
<dbReference type="InterPro" id="IPR002591">
    <property type="entry name" value="Phosphodiest/P_Trfase"/>
</dbReference>
<dbReference type="Proteomes" id="UP000887013">
    <property type="component" value="Unassembled WGS sequence"/>
</dbReference>
<feature type="non-terminal residue" evidence="1">
    <location>
        <position position="1"/>
    </location>
</feature>
<dbReference type="OrthoDB" id="415411at2759"/>
<dbReference type="PANTHER" id="PTHR10151:SF114">
    <property type="entry name" value="ECTONUCLEOTIDE PYROPHOSPHATASE_PHOSPHODIESTERASE C27A7.3"/>
    <property type="match status" value="1"/>
</dbReference>
<sequence>MKISQFLFLTRDIFFEPPLYIFEEVLVAALIIVVAFCAPSEEKSKDIKILPASSSLEWIDDCPKKAPVCPKSYKGAPPLLLISLDGFRPDYLKRGLNPTLERLSRCGVRAPYMMPVFPTKTFPNHYSQVT</sequence>
<name>A0A8X6PRA2_NEPPI</name>
<dbReference type="Gene3D" id="3.40.720.10">
    <property type="entry name" value="Alkaline Phosphatase, subunit A"/>
    <property type="match status" value="1"/>
</dbReference>
<organism evidence="1 2">
    <name type="scientific">Nephila pilipes</name>
    <name type="common">Giant wood spider</name>
    <name type="synonym">Nephila maculata</name>
    <dbReference type="NCBI Taxonomy" id="299642"/>
    <lineage>
        <taxon>Eukaryota</taxon>
        <taxon>Metazoa</taxon>
        <taxon>Ecdysozoa</taxon>
        <taxon>Arthropoda</taxon>
        <taxon>Chelicerata</taxon>
        <taxon>Arachnida</taxon>
        <taxon>Araneae</taxon>
        <taxon>Araneomorphae</taxon>
        <taxon>Entelegynae</taxon>
        <taxon>Araneoidea</taxon>
        <taxon>Nephilidae</taxon>
        <taxon>Nephila</taxon>
    </lineage>
</organism>
<dbReference type="SUPFAM" id="SSF53649">
    <property type="entry name" value="Alkaline phosphatase-like"/>
    <property type="match status" value="1"/>
</dbReference>
<dbReference type="AlphaFoldDB" id="A0A8X6PRA2"/>
<proteinExistence type="predicted"/>
<comment type="caution">
    <text evidence="1">The sequence shown here is derived from an EMBL/GenBank/DDBJ whole genome shotgun (WGS) entry which is preliminary data.</text>
</comment>
<dbReference type="PANTHER" id="PTHR10151">
    <property type="entry name" value="ECTONUCLEOTIDE PYROPHOSPHATASE/PHOSPHODIESTERASE"/>
    <property type="match status" value="1"/>
</dbReference>
<keyword evidence="2" id="KW-1185">Reference proteome</keyword>
<gene>
    <name evidence="1" type="primary">Enpp3_1</name>
    <name evidence="1" type="ORF">NPIL_20161</name>
</gene>
<dbReference type="InterPro" id="IPR017850">
    <property type="entry name" value="Alkaline_phosphatase_core_sf"/>
</dbReference>
<dbReference type="Pfam" id="PF01663">
    <property type="entry name" value="Phosphodiest"/>
    <property type="match status" value="1"/>
</dbReference>
<evidence type="ECO:0000313" key="1">
    <source>
        <dbReference type="EMBL" id="GFT79358.1"/>
    </source>
</evidence>
<reference evidence="1" key="1">
    <citation type="submission" date="2020-08" db="EMBL/GenBank/DDBJ databases">
        <title>Multicomponent nature underlies the extraordinary mechanical properties of spider dragline silk.</title>
        <authorList>
            <person name="Kono N."/>
            <person name="Nakamura H."/>
            <person name="Mori M."/>
            <person name="Yoshida Y."/>
            <person name="Ohtoshi R."/>
            <person name="Malay A.D."/>
            <person name="Moran D.A.P."/>
            <person name="Tomita M."/>
            <person name="Numata K."/>
            <person name="Arakawa K."/>
        </authorList>
    </citation>
    <scope>NUCLEOTIDE SEQUENCE</scope>
</reference>
<protein>
    <submittedName>
        <fullName evidence="1">Uncharacterized protein</fullName>
    </submittedName>
</protein>
<evidence type="ECO:0000313" key="2">
    <source>
        <dbReference type="Proteomes" id="UP000887013"/>
    </source>
</evidence>
<accession>A0A8X6PRA2</accession>